<dbReference type="Gene3D" id="1.10.630.10">
    <property type="entry name" value="Cytochrome P450"/>
    <property type="match status" value="1"/>
</dbReference>
<keyword evidence="6" id="KW-0408">Iron</keyword>
<dbReference type="GO" id="GO:0020037">
    <property type="term" value="F:heme binding"/>
    <property type="evidence" value="ECO:0007669"/>
    <property type="project" value="InterPro"/>
</dbReference>
<keyword evidence="10" id="KW-1185">Reference proteome</keyword>
<dbReference type="SUPFAM" id="SSF48264">
    <property type="entry name" value="Cytochrome P450"/>
    <property type="match status" value="1"/>
</dbReference>
<dbReference type="GO" id="GO:0005506">
    <property type="term" value="F:iron ion binding"/>
    <property type="evidence" value="ECO:0007669"/>
    <property type="project" value="InterPro"/>
</dbReference>
<dbReference type="PANTHER" id="PTHR24296">
    <property type="entry name" value="CYTOCHROME P450"/>
    <property type="match status" value="1"/>
</dbReference>
<evidence type="ECO:0000256" key="2">
    <source>
        <dbReference type="ARBA" id="ARBA00010617"/>
    </source>
</evidence>
<proteinExistence type="inferred from homology"/>
<evidence type="ECO:0000256" key="1">
    <source>
        <dbReference type="ARBA" id="ARBA00001971"/>
    </source>
</evidence>
<gene>
    <name evidence="9" type="ORF">CARUB_v100285720mg</name>
</gene>
<dbReference type="EMBL" id="KB870812">
    <property type="protein sequence ID" value="EOA15303.1"/>
    <property type="molecule type" value="Genomic_DNA"/>
</dbReference>
<evidence type="ECO:0000313" key="9">
    <source>
        <dbReference type="EMBL" id="EOA15303.1"/>
    </source>
</evidence>
<evidence type="ECO:0000256" key="5">
    <source>
        <dbReference type="ARBA" id="ARBA00023002"/>
    </source>
</evidence>
<evidence type="ECO:0008006" key="11">
    <source>
        <dbReference type="Google" id="ProtNLM"/>
    </source>
</evidence>
<keyword evidence="3" id="KW-0349">Heme</keyword>
<sequence>MASISLTGVSIAIICFLIFHCFLFKKPIYRFLIISWPVVGMIPGLFLVLHRIFDFTVELLESTELTFTFKGPWFAGMDMLLTADPVNIHYLVNSNFSNFAKGSDFKEVFDAFEGALLTKDSVAWKNQRKATQVMINHQGFQRLSMTEEGTTVDLQDVFRRFTFDT</sequence>
<keyword evidence="8" id="KW-0812">Transmembrane</keyword>
<dbReference type="GO" id="GO:0016705">
    <property type="term" value="F:oxidoreductase activity, acting on paired donors, with incorporation or reduction of molecular oxygen"/>
    <property type="evidence" value="ECO:0007669"/>
    <property type="project" value="InterPro"/>
</dbReference>
<comment type="cofactor">
    <cofactor evidence="1">
        <name>heme</name>
        <dbReference type="ChEBI" id="CHEBI:30413"/>
    </cofactor>
</comment>
<dbReference type="InterPro" id="IPR036396">
    <property type="entry name" value="Cyt_P450_sf"/>
</dbReference>
<evidence type="ECO:0000313" key="10">
    <source>
        <dbReference type="Proteomes" id="UP000029121"/>
    </source>
</evidence>
<evidence type="ECO:0000256" key="3">
    <source>
        <dbReference type="ARBA" id="ARBA00022617"/>
    </source>
</evidence>
<dbReference type="GO" id="GO:0004497">
    <property type="term" value="F:monooxygenase activity"/>
    <property type="evidence" value="ECO:0007669"/>
    <property type="project" value="UniProtKB-KW"/>
</dbReference>
<reference evidence="10" key="1">
    <citation type="journal article" date="2013" name="Nat. Genet.">
        <title>The Capsella rubella genome and the genomic consequences of rapid mating system evolution.</title>
        <authorList>
            <person name="Slotte T."/>
            <person name="Hazzouri K.M."/>
            <person name="Agren J.A."/>
            <person name="Koenig D."/>
            <person name="Maumus F."/>
            <person name="Guo Y.L."/>
            <person name="Steige K."/>
            <person name="Platts A.E."/>
            <person name="Escobar J.S."/>
            <person name="Newman L.K."/>
            <person name="Wang W."/>
            <person name="Mandakova T."/>
            <person name="Vello E."/>
            <person name="Smith L.M."/>
            <person name="Henz S.R."/>
            <person name="Steffen J."/>
            <person name="Takuno S."/>
            <person name="Brandvain Y."/>
            <person name="Coop G."/>
            <person name="Andolfatto P."/>
            <person name="Hu T.T."/>
            <person name="Blanchette M."/>
            <person name="Clark R.M."/>
            <person name="Quesneville H."/>
            <person name="Nordborg M."/>
            <person name="Gaut B.S."/>
            <person name="Lysak M.A."/>
            <person name="Jenkins J."/>
            <person name="Grimwood J."/>
            <person name="Chapman J."/>
            <person name="Prochnik S."/>
            <person name="Shu S."/>
            <person name="Rokhsar D."/>
            <person name="Schmutz J."/>
            <person name="Weigel D."/>
            <person name="Wright S.I."/>
        </authorList>
    </citation>
    <scope>NUCLEOTIDE SEQUENCE [LARGE SCALE GENOMIC DNA]</scope>
    <source>
        <strain evidence="10">cv. Monte Gargano</strain>
    </source>
</reference>
<dbReference type="AlphaFoldDB" id="R0GVU0"/>
<evidence type="ECO:0000256" key="8">
    <source>
        <dbReference type="SAM" id="Phobius"/>
    </source>
</evidence>
<protein>
    <recommendedName>
        <fullName evidence="11">Cytochrome P450</fullName>
    </recommendedName>
</protein>
<dbReference type="Proteomes" id="UP000029121">
    <property type="component" value="Unassembled WGS sequence"/>
</dbReference>
<keyword evidence="5" id="KW-0560">Oxidoreductase</keyword>
<evidence type="ECO:0000256" key="7">
    <source>
        <dbReference type="ARBA" id="ARBA00023033"/>
    </source>
</evidence>
<keyword evidence="7" id="KW-0503">Monooxygenase</keyword>
<name>R0GVU0_9BRAS</name>
<feature type="transmembrane region" description="Helical" evidence="8">
    <location>
        <begin position="31"/>
        <end position="53"/>
    </location>
</feature>
<feature type="transmembrane region" description="Helical" evidence="8">
    <location>
        <begin position="6"/>
        <end position="24"/>
    </location>
</feature>
<comment type="similarity">
    <text evidence="2">Belongs to the cytochrome P450 family.</text>
</comment>
<organism evidence="9 10">
    <name type="scientific">Capsella rubella</name>
    <dbReference type="NCBI Taxonomy" id="81985"/>
    <lineage>
        <taxon>Eukaryota</taxon>
        <taxon>Viridiplantae</taxon>
        <taxon>Streptophyta</taxon>
        <taxon>Embryophyta</taxon>
        <taxon>Tracheophyta</taxon>
        <taxon>Spermatophyta</taxon>
        <taxon>Magnoliopsida</taxon>
        <taxon>eudicotyledons</taxon>
        <taxon>Gunneridae</taxon>
        <taxon>Pentapetalae</taxon>
        <taxon>rosids</taxon>
        <taxon>malvids</taxon>
        <taxon>Brassicales</taxon>
        <taxon>Brassicaceae</taxon>
        <taxon>Camelineae</taxon>
        <taxon>Capsella</taxon>
    </lineage>
</organism>
<evidence type="ECO:0000256" key="4">
    <source>
        <dbReference type="ARBA" id="ARBA00022723"/>
    </source>
</evidence>
<keyword evidence="8" id="KW-0472">Membrane</keyword>
<accession>R0GVU0</accession>
<evidence type="ECO:0000256" key="6">
    <source>
        <dbReference type="ARBA" id="ARBA00023004"/>
    </source>
</evidence>
<keyword evidence="8" id="KW-1133">Transmembrane helix</keyword>
<dbReference type="eggNOG" id="KOG0157">
    <property type="taxonomic scope" value="Eukaryota"/>
</dbReference>
<keyword evidence="4" id="KW-0479">Metal-binding</keyword>
<feature type="non-terminal residue" evidence="9">
    <location>
        <position position="165"/>
    </location>
</feature>